<gene>
    <name evidence="2" type="primary">Contig18182.g19334</name>
    <name evidence="2" type="ORF">STYLEM_20993</name>
</gene>
<evidence type="ECO:0000313" key="3">
    <source>
        <dbReference type="Proteomes" id="UP000039865"/>
    </source>
</evidence>
<feature type="compositionally biased region" description="Polar residues" evidence="1">
    <location>
        <begin position="1829"/>
        <end position="1839"/>
    </location>
</feature>
<feature type="region of interest" description="Disordered" evidence="1">
    <location>
        <begin position="1768"/>
        <end position="1857"/>
    </location>
</feature>
<proteinExistence type="predicted"/>
<keyword evidence="3" id="KW-1185">Reference proteome</keyword>
<evidence type="ECO:0000256" key="1">
    <source>
        <dbReference type="SAM" id="MobiDB-lite"/>
    </source>
</evidence>
<name>A0A078BFB5_STYLE</name>
<protein>
    <recommendedName>
        <fullName evidence="4">Sfi1 spindle body domain-containing protein</fullName>
    </recommendedName>
</protein>
<feature type="region of interest" description="Disordered" evidence="1">
    <location>
        <begin position="451"/>
        <end position="479"/>
    </location>
</feature>
<reference evidence="2 3" key="1">
    <citation type="submission" date="2014-06" db="EMBL/GenBank/DDBJ databases">
        <authorList>
            <person name="Swart Estienne"/>
        </authorList>
    </citation>
    <scope>NUCLEOTIDE SEQUENCE [LARGE SCALE GENOMIC DNA]</scope>
    <source>
        <strain evidence="2 3">130c</strain>
    </source>
</reference>
<feature type="compositionally biased region" description="Basic and acidic residues" evidence="1">
    <location>
        <begin position="1916"/>
        <end position="1926"/>
    </location>
</feature>
<feature type="compositionally biased region" description="Polar residues" evidence="1">
    <location>
        <begin position="1933"/>
        <end position="1951"/>
    </location>
</feature>
<feature type="region of interest" description="Disordered" evidence="1">
    <location>
        <begin position="1886"/>
        <end position="1967"/>
    </location>
</feature>
<feature type="region of interest" description="Disordered" evidence="1">
    <location>
        <begin position="1620"/>
        <end position="1650"/>
    </location>
</feature>
<feature type="compositionally biased region" description="Low complexity" evidence="1">
    <location>
        <begin position="1621"/>
        <end position="1632"/>
    </location>
</feature>
<dbReference type="InParanoid" id="A0A078BFB5"/>
<feature type="compositionally biased region" description="Polar residues" evidence="1">
    <location>
        <begin position="455"/>
        <end position="474"/>
    </location>
</feature>
<feature type="compositionally biased region" description="Polar residues" evidence="1">
    <location>
        <begin position="1796"/>
        <end position="1806"/>
    </location>
</feature>
<dbReference type="EMBL" id="CCKQ01019795">
    <property type="protein sequence ID" value="CDW91832.1"/>
    <property type="molecule type" value="Genomic_DNA"/>
</dbReference>
<feature type="compositionally biased region" description="Polar residues" evidence="1">
    <location>
        <begin position="1768"/>
        <end position="1787"/>
    </location>
</feature>
<feature type="compositionally biased region" description="Polar residues" evidence="1">
    <location>
        <begin position="1633"/>
        <end position="1642"/>
    </location>
</feature>
<evidence type="ECO:0008006" key="4">
    <source>
        <dbReference type="Google" id="ProtNLM"/>
    </source>
</evidence>
<dbReference type="Proteomes" id="UP000039865">
    <property type="component" value="Unassembled WGS sequence"/>
</dbReference>
<sequence>MKPQHQQQSAELRSSSFKPRLRQLDWGGEKQQNENIDPLSDEGNQDSIAMSNYSLSTKYQKKDITKEFLKLHQKMISNKSKRLQTQNIAVPQNRDALLLKYGNLPNKVNNNTRRQGATEEVASYKKDAMKLIINRIYRYIGNIFDDIQKKVMRDDIMRQRKELFDLMKPSLSLAQNQNKESIANNYSILENSNANQQQSKLEDKVSVFRAMFEMKRQRIKDSLMEFDQYVAEDSVQVIQIEQDNQFQVRDNENQEVLHSLYETPGKEETFHVDNITNEQRNFDDSLEENRFKMIQFQDVEGNFESNKKLKPQNNRYNSDEEEIEEEKINESQRIFNEQESQNSVKEFYPTQSFSQANYNFPVIEEQYQESSPSQQNNLTLQEEDYQLYKPKIEEAPIILPAIKKNVGSYLNKNGNEQANQKMIIGYKFNKQPDIVEMSFSENPFFRKHSLDTDEANSSNASNHQNLSGSLQGGQHSPDFKRNFINVQSQSSLLNKTPTLSVKSFISPPTLSRRLDSNNQSDKNSRPKFQDKLKQLLMEQFEGQKLDSIEEEAKQINHIVQADQIIEAHNNSSIIMKLDSQFNDSIKFEAPKQSKLDELKQRLGFSNNQTKSNLLQINIIENIQQDEIPSFCASKNEDSYQQESSQQHFSNSPINNIQSQKDGSINFTEQCEEIIEVQLIQQTDSQFKVNSQRRLNQLKELEDLKNLVDPKDDLKQRIYRQNAEQLIFMVSQVKVKNLKSGFVSLIKRQIEFSKLMHLKKLKQKCLLRQYLRDFKKNLQFSKSMTIMLSSLKKKDITMKDYVLQYFKIWQHIAKIIKEQSYNKKMDQLNNQFGKLSLLIRQKVKLSMKESFDNIKLEYILKRRKYKEEQRELSIQIIQNIFKKKLSKFMNKKFQKFRKITFRIAFDQKMHKMARVLNDRIQFNMKDTIKEIINFCIRKNHYREQVELLNNEYLLQRNKIITSSINRVFKISKSHLQKQGLAGLRQHYNKVQVLSTKLNSMIKVFNKYEKAIQRAEILLMFKQWIKFTQNKNKEVQLKVLSCKKIKAIIKKFNQKTAQQKFDIWQSETQYLIQLEQTKYNNERTLVRNQQVEQLFIDLIWSKLQDGFNQIKLRSITHQKLSKVFKKISYKNQQVAQARNFKKWKDLMIRQKLIRINLTVMIKNKEAKEKDQLQLRFNKWMNIILQKKKAEELLYGVFQKQAVQEEHRLVQMMFEIIQIWKQKIVKQNYMMSMLATIILKTERSQTAYAIRKWRGVSRHMSSQIHGLKNIFKHSAKLKQKAILRNFKSLAQAKSSKILSVHTISKVETDVLIRQVNESFQYIKTFVYQKKIRQQKQKESMKQLIRQLKSINYKQMQRYIIRWKLNTIDSKKQKEKQIIKQQFQKRILSNIIQKQRSNNLQDAFNRLKDYHYCQRAIEQNQSKKIQATCMIYDKLQNVQNHLLNYSLEQLTQHSQEIEQNENVNKAISKMSSVAKIYGYLDKSRKDREFFYRWKNFALRTQAFEFGFQVLNYQYLKHIKGMFDHLNKQSQEILIQKTRQKIGLNLVKMITFKIYKDSLLKAFTQWSLNVQLTIKAEKLKRNLQQPPLPPRIQQNQENSCKKKKSEPMNLFQATSSFSQMPVRLFSNHSKSNSGNNSVASQKNLRYSQQDEEEEDQYYDYEKLNLDTNDQLNNSSEQMILIKPKMSFGGNLGGLGGGRDSLFTHRSTSNGRRNRYDNSLDQCDDFKIAPLGQKNEMLKSNLFQFLQDEKITNLQIDEESASVYGMKQSYQSLKVTESPSKSNQIRQGSTSNNNEKRPVSRNLKSSLTSNHLNKYLSQNSNQKSQSNQKVAKNSVTKSAKNNQTRKSVEKPQLSGAKDDKAKTRITNSQMKRNQNQNQEQHQPQKEQPLLNSNKSQKHIKSPQQSLDPVPEEKSSLAMQLQQRKDQIKEAQLQKKRQSTNKQNNLSNFLNINTRSASRTTQDKKQQKEKSKENNEKFKFFLKQKQTKQQQQNQQQLERQMQQQIQMQTINSNTQIPDRSISSNPLSYTTSMEQFNILSNPQSYMGSNKNLFIVGENLEKGLRKLELFYYKKSLLTIAEFAYSQESNEAYQIKIINKVRHKIQRVIDIKAGLRAKPEYLKQEAFLVWKRLDYLIMLESLHMFNSNISQIYTNNNSVFGGTGNGGSAIINNRYGPIQNQQLNR</sequence>
<feature type="region of interest" description="Disordered" evidence="1">
    <location>
        <begin position="635"/>
        <end position="657"/>
    </location>
</feature>
<feature type="region of interest" description="Disordered" evidence="1">
    <location>
        <begin position="1"/>
        <end position="47"/>
    </location>
</feature>
<feature type="compositionally biased region" description="Low complexity" evidence="1">
    <location>
        <begin position="1807"/>
        <end position="1828"/>
    </location>
</feature>
<feature type="compositionally biased region" description="Basic and acidic residues" evidence="1">
    <location>
        <begin position="1954"/>
        <end position="1967"/>
    </location>
</feature>
<feature type="compositionally biased region" description="Polar residues" evidence="1">
    <location>
        <begin position="1"/>
        <end position="17"/>
    </location>
</feature>
<accession>A0A078BFB5</accession>
<feature type="region of interest" description="Disordered" evidence="1">
    <location>
        <begin position="1578"/>
        <end position="1601"/>
    </location>
</feature>
<evidence type="ECO:0000313" key="2">
    <source>
        <dbReference type="EMBL" id="CDW91832.1"/>
    </source>
</evidence>
<feature type="compositionally biased region" description="Polar residues" evidence="1">
    <location>
        <begin position="638"/>
        <end position="657"/>
    </location>
</feature>
<organism evidence="2 3">
    <name type="scientific">Stylonychia lemnae</name>
    <name type="common">Ciliate</name>
    <dbReference type="NCBI Taxonomy" id="5949"/>
    <lineage>
        <taxon>Eukaryota</taxon>
        <taxon>Sar</taxon>
        <taxon>Alveolata</taxon>
        <taxon>Ciliophora</taxon>
        <taxon>Intramacronucleata</taxon>
        <taxon>Spirotrichea</taxon>
        <taxon>Stichotrichia</taxon>
        <taxon>Sporadotrichida</taxon>
        <taxon>Oxytrichidae</taxon>
        <taxon>Stylonychinae</taxon>
        <taxon>Stylonychia</taxon>
    </lineage>
</organism>
<feature type="region of interest" description="Disordered" evidence="1">
    <location>
        <begin position="508"/>
        <end position="527"/>
    </location>
</feature>